<organism evidence="2 3">
    <name type="scientific">Rhizopus delemar</name>
    <dbReference type="NCBI Taxonomy" id="936053"/>
    <lineage>
        <taxon>Eukaryota</taxon>
        <taxon>Fungi</taxon>
        <taxon>Fungi incertae sedis</taxon>
        <taxon>Mucoromycota</taxon>
        <taxon>Mucoromycotina</taxon>
        <taxon>Mucoromycetes</taxon>
        <taxon>Mucorales</taxon>
        <taxon>Mucorineae</taxon>
        <taxon>Rhizopodaceae</taxon>
        <taxon>Rhizopus</taxon>
    </lineage>
</organism>
<name>A0A9P6XSS9_9FUNG</name>
<evidence type="ECO:0000256" key="1">
    <source>
        <dbReference type="SAM" id="Phobius"/>
    </source>
</evidence>
<dbReference type="AlphaFoldDB" id="A0A9P6XSS9"/>
<keyword evidence="1" id="KW-1133">Transmembrane helix</keyword>
<feature type="transmembrane region" description="Helical" evidence="1">
    <location>
        <begin position="55"/>
        <end position="84"/>
    </location>
</feature>
<sequence>MPAAAPATPAIEGSARRWRRLAWWSLFVAGNAVLAAAIALGNVPLRDNPGGGAGLAYLAIALPGHLLAFGALAGLLPLLLGLACGCACCWSTPRSSPCTASISMPWS</sequence>
<dbReference type="Proteomes" id="UP000740926">
    <property type="component" value="Unassembled WGS sequence"/>
</dbReference>
<feature type="transmembrane region" description="Helical" evidence="1">
    <location>
        <begin position="21"/>
        <end position="43"/>
    </location>
</feature>
<protein>
    <submittedName>
        <fullName evidence="2">Uncharacterized protein</fullName>
    </submittedName>
</protein>
<keyword evidence="1" id="KW-0812">Transmembrane</keyword>
<evidence type="ECO:0000313" key="3">
    <source>
        <dbReference type="Proteomes" id="UP000740926"/>
    </source>
</evidence>
<comment type="caution">
    <text evidence="2">The sequence shown here is derived from an EMBL/GenBank/DDBJ whole genome shotgun (WGS) entry which is preliminary data.</text>
</comment>
<evidence type="ECO:0000313" key="2">
    <source>
        <dbReference type="EMBL" id="KAG1531734.1"/>
    </source>
</evidence>
<proteinExistence type="predicted"/>
<gene>
    <name evidence="2" type="ORF">G6F50_016543</name>
</gene>
<accession>A0A9P6XSS9</accession>
<keyword evidence="3" id="KW-1185">Reference proteome</keyword>
<reference evidence="2 3" key="1">
    <citation type="journal article" date="2020" name="Microb. Genom.">
        <title>Genetic diversity of clinical and environmental Mucorales isolates obtained from an investigation of mucormycosis cases among solid organ transplant recipients.</title>
        <authorList>
            <person name="Nguyen M.H."/>
            <person name="Kaul D."/>
            <person name="Muto C."/>
            <person name="Cheng S.J."/>
            <person name="Richter R.A."/>
            <person name="Bruno V.M."/>
            <person name="Liu G."/>
            <person name="Beyhan S."/>
            <person name="Sundermann A.J."/>
            <person name="Mounaud S."/>
            <person name="Pasculle A.W."/>
            <person name="Nierman W.C."/>
            <person name="Driscoll E."/>
            <person name="Cumbie R."/>
            <person name="Clancy C.J."/>
            <person name="Dupont C.L."/>
        </authorList>
    </citation>
    <scope>NUCLEOTIDE SEQUENCE [LARGE SCALE GENOMIC DNA]</scope>
    <source>
        <strain evidence="2 3">GL24</strain>
    </source>
</reference>
<keyword evidence="1" id="KW-0472">Membrane</keyword>
<dbReference type="EMBL" id="JAANIU010010567">
    <property type="protein sequence ID" value="KAG1531734.1"/>
    <property type="molecule type" value="Genomic_DNA"/>
</dbReference>